<comment type="caution">
    <text evidence="4">The sequence shown here is derived from an EMBL/GenBank/DDBJ whole genome shotgun (WGS) entry which is preliminary data.</text>
</comment>
<keyword evidence="3" id="KW-0560">Oxidoreductase</keyword>
<protein>
    <submittedName>
        <fullName evidence="4">Peroxisomal short-chain alcohol dehydrogenase</fullName>
    </submittedName>
</protein>
<dbReference type="InterPro" id="IPR002347">
    <property type="entry name" value="SDR_fam"/>
</dbReference>
<evidence type="ECO:0000256" key="3">
    <source>
        <dbReference type="ARBA" id="ARBA00023002"/>
    </source>
</evidence>
<dbReference type="InterPro" id="IPR052178">
    <property type="entry name" value="Sec_Metab_Biosynth_SDR"/>
</dbReference>
<name>A0A9P5E7U8_9HYPO</name>
<organism evidence="4 5">
    <name type="scientific">Fusarium agapanthi</name>
    <dbReference type="NCBI Taxonomy" id="1803897"/>
    <lineage>
        <taxon>Eukaryota</taxon>
        <taxon>Fungi</taxon>
        <taxon>Dikarya</taxon>
        <taxon>Ascomycota</taxon>
        <taxon>Pezizomycotina</taxon>
        <taxon>Sordariomycetes</taxon>
        <taxon>Hypocreomycetidae</taxon>
        <taxon>Hypocreales</taxon>
        <taxon>Nectriaceae</taxon>
        <taxon>Fusarium</taxon>
        <taxon>Fusarium fujikuroi species complex</taxon>
    </lineage>
</organism>
<dbReference type="OrthoDB" id="1933717at2759"/>
<proteinExistence type="inferred from homology"/>
<gene>
    <name evidence="4" type="ORF">FAGAP_4310</name>
</gene>
<keyword evidence="5" id="KW-1185">Reference proteome</keyword>
<dbReference type="InterPro" id="IPR036291">
    <property type="entry name" value="NAD(P)-bd_dom_sf"/>
</dbReference>
<evidence type="ECO:0000256" key="2">
    <source>
        <dbReference type="ARBA" id="ARBA00022857"/>
    </source>
</evidence>
<keyword evidence="2" id="KW-0521">NADP</keyword>
<sequence>MNSPTATINGATMLSQAGRTVLVCGGSTGIGHGIARNYYIAGASDVIILGRRSDVAEKTASKLNEAYPGTKVTWRTCDLFNRDQAKQLWDSLEKEKTLVDVLIVNAVGQPELKPILEQGADRLWQDFENNVHAPLYLVERFYKQTGHTKQKV</sequence>
<dbReference type="GO" id="GO:0016491">
    <property type="term" value="F:oxidoreductase activity"/>
    <property type="evidence" value="ECO:0007669"/>
    <property type="project" value="UniProtKB-KW"/>
</dbReference>
<dbReference type="Proteomes" id="UP000737391">
    <property type="component" value="Unassembled WGS sequence"/>
</dbReference>
<dbReference type="PANTHER" id="PTHR43618:SF8">
    <property type="entry name" value="7ALPHA-HYDROXYSTEROID DEHYDROGENASE"/>
    <property type="match status" value="1"/>
</dbReference>
<dbReference type="EMBL" id="LUFC02000252">
    <property type="protein sequence ID" value="KAF4499520.1"/>
    <property type="molecule type" value="Genomic_DNA"/>
</dbReference>
<dbReference type="SUPFAM" id="SSF51735">
    <property type="entry name" value="NAD(P)-binding Rossmann-fold domains"/>
    <property type="match status" value="1"/>
</dbReference>
<dbReference type="Gene3D" id="3.40.50.720">
    <property type="entry name" value="NAD(P)-binding Rossmann-like Domain"/>
    <property type="match status" value="1"/>
</dbReference>
<dbReference type="AlphaFoldDB" id="A0A9P5E7U8"/>
<accession>A0A9P5E7U8</accession>
<evidence type="ECO:0000313" key="5">
    <source>
        <dbReference type="Proteomes" id="UP000737391"/>
    </source>
</evidence>
<reference evidence="4" key="1">
    <citation type="submission" date="2020-01" db="EMBL/GenBank/DDBJ databases">
        <title>Identification and distribution of gene clusters putatively required for synthesis of sphingolipid metabolism inhibitors in phylogenetically diverse species of the filamentous fungus Fusarium.</title>
        <authorList>
            <person name="Kim H.-S."/>
            <person name="Busman M."/>
            <person name="Brown D.W."/>
            <person name="Divon H."/>
            <person name="Uhlig S."/>
            <person name="Proctor R.H."/>
        </authorList>
    </citation>
    <scope>NUCLEOTIDE SEQUENCE</scope>
    <source>
        <strain evidence="4">NRRL 31653</strain>
    </source>
</reference>
<evidence type="ECO:0000313" key="4">
    <source>
        <dbReference type="EMBL" id="KAF4499520.1"/>
    </source>
</evidence>
<dbReference type="Pfam" id="PF00106">
    <property type="entry name" value="adh_short"/>
    <property type="match status" value="1"/>
</dbReference>
<comment type="similarity">
    <text evidence="1">Belongs to the short-chain dehydrogenases/reductases (SDR) family.</text>
</comment>
<evidence type="ECO:0000256" key="1">
    <source>
        <dbReference type="ARBA" id="ARBA00006484"/>
    </source>
</evidence>
<dbReference type="PANTHER" id="PTHR43618">
    <property type="entry name" value="7-ALPHA-HYDROXYSTEROID DEHYDROGENASE"/>
    <property type="match status" value="1"/>
</dbReference>